<feature type="compositionally biased region" description="Basic residues" evidence="5">
    <location>
        <begin position="283"/>
        <end position="302"/>
    </location>
</feature>
<dbReference type="Ensembl" id="ENSLLET00000008804.1">
    <property type="protein sequence ID" value="ENSLLEP00000008467.1"/>
    <property type="gene ID" value="ENSLLEG00000005332.1"/>
</dbReference>
<reference evidence="7" key="1">
    <citation type="submission" date="2025-08" db="UniProtKB">
        <authorList>
            <consortium name="Ensembl"/>
        </authorList>
    </citation>
    <scope>IDENTIFICATION</scope>
</reference>
<evidence type="ECO:0000313" key="7">
    <source>
        <dbReference type="Ensembl" id="ENSLLEP00000008467.1"/>
    </source>
</evidence>
<keyword evidence="3" id="KW-0862">Zinc</keyword>
<feature type="compositionally biased region" description="Basic and acidic residues" evidence="5">
    <location>
        <begin position="272"/>
        <end position="281"/>
    </location>
</feature>
<proteinExistence type="predicted"/>
<dbReference type="PROSITE" id="PS51800">
    <property type="entry name" value="ZF_CHHC_U11_48K"/>
    <property type="match status" value="1"/>
</dbReference>
<dbReference type="SUPFAM" id="SSF57667">
    <property type="entry name" value="beta-beta-alpha zinc fingers"/>
    <property type="match status" value="1"/>
</dbReference>
<evidence type="ECO:0000259" key="6">
    <source>
        <dbReference type="PROSITE" id="PS51800"/>
    </source>
</evidence>
<dbReference type="GO" id="GO:0005829">
    <property type="term" value="C:cytosol"/>
    <property type="evidence" value="ECO:0007669"/>
    <property type="project" value="TreeGrafter"/>
</dbReference>
<dbReference type="AlphaFoldDB" id="A0A8C5P9T2"/>
<dbReference type="InterPro" id="IPR036236">
    <property type="entry name" value="Znf_C2H2_sf"/>
</dbReference>
<dbReference type="GO" id="GO:0005654">
    <property type="term" value="C:nucleoplasm"/>
    <property type="evidence" value="ECO:0007669"/>
    <property type="project" value="TreeGrafter"/>
</dbReference>
<protein>
    <submittedName>
        <fullName evidence="7">Small nuclear ribonucleoprotein U11/U12 subunit 48</fullName>
    </submittedName>
</protein>
<evidence type="ECO:0000256" key="4">
    <source>
        <dbReference type="SAM" id="Coils"/>
    </source>
</evidence>
<dbReference type="PANTHER" id="PTHR21402">
    <property type="entry name" value="GAMETOCYTE SPECIFIC FACTOR 1-RELATED"/>
    <property type="match status" value="1"/>
</dbReference>
<evidence type="ECO:0000256" key="1">
    <source>
        <dbReference type="ARBA" id="ARBA00022723"/>
    </source>
</evidence>
<gene>
    <name evidence="7" type="primary">SNRNP48</name>
</gene>
<feature type="coiled-coil region" evidence="4">
    <location>
        <begin position="200"/>
        <end position="227"/>
    </location>
</feature>
<feature type="compositionally biased region" description="Basic residues" evidence="5">
    <location>
        <begin position="317"/>
        <end position="329"/>
    </location>
</feature>
<accession>A0A8C5P9T2</accession>
<dbReference type="InterPro" id="IPR022776">
    <property type="entry name" value="TRM13/UPF0224_CHHC_Znf_dom"/>
</dbReference>
<feature type="domain" description="CHHC U11-48K-type" evidence="6">
    <location>
        <begin position="47"/>
        <end position="74"/>
    </location>
</feature>
<dbReference type="PANTHER" id="PTHR21402:SF10">
    <property type="entry name" value="U11_U12 SMALL NUCLEAR RIBONUCLEOPROTEIN 48 KDA PROTEIN"/>
    <property type="match status" value="1"/>
</dbReference>
<organism evidence="7 8">
    <name type="scientific">Leptobrachium leishanense</name>
    <name type="common">Leishan spiny toad</name>
    <dbReference type="NCBI Taxonomy" id="445787"/>
    <lineage>
        <taxon>Eukaryota</taxon>
        <taxon>Metazoa</taxon>
        <taxon>Chordata</taxon>
        <taxon>Craniata</taxon>
        <taxon>Vertebrata</taxon>
        <taxon>Euteleostomi</taxon>
        <taxon>Amphibia</taxon>
        <taxon>Batrachia</taxon>
        <taxon>Anura</taxon>
        <taxon>Pelobatoidea</taxon>
        <taxon>Megophryidae</taxon>
        <taxon>Leptobrachium</taxon>
    </lineage>
</organism>
<feature type="region of interest" description="Disordered" evidence="5">
    <location>
        <begin position="249"/>
        <end position="329"/>
    </location>
</feature>
<dbReference type="InterPro" id="IPR051591">
    <property type="entry name" value="UPF0224_FAM112_RNA_Proc"/>
</dbReference>
<evidence type="ECO:0000256" key="2">
    <source>
        <dbReference type="ARBA" id="ARBA00022771"/>
    </source>
</evidence>
<evidence type="ECO:0000313" key="8">
    <source>
        <dbReference type="Proteomes" id="UP000694569"/>
    </source>
</evidence>
<name>A0A8C5P9T2_9ANUR</name>
<dbReference type="GO" id="GO:0008270">
    <property type="term" value="F:zinc ion binding"/>
    <property type="evidence" value="ECO:0007669"/>
    <property type="project" value="UniProtKB-KW"/>
</dbReference>
<sequence length="329" mass="38131">MEDPGSCARQEELQELQEFTEQCQRRLGELLQELGWKEEHGLEGEDLGICPYDGNHRMPRAALDKHVTKCRLKRLGYSKEETEVLDTCFYYEKAKIPSVAIDKVKQFQILKEARDRVSNGGDSGPYEKSAYSTTTAVEVPLNHKRVVCDLTQADRLAIFDYVLQETRNQRSMASLDELALFEDLAAKINQGDDQKGPKSHLELMAEMRDYKRRRQSYRAKNVHLTKKSYTEIIRDVIAVHMEELASHWSGDAHDEASSTISSSSVGRRRDVHRSPSVDSRHSAGSHKEKHSGRYRERRRRRSRDKEDPKVKRESTKRPHSHKRRKQNED</sequence>
<keyword evidence="8" id="KW-1185">Reference proteome</keyword>
<feature type="compositionally biased region" description="Basic and acidic residues" evidence="5">
    <location>
        <begin position="303"/>
        <end position="316"/>
    </location>
</feature>
<evidence type="ECO:0000256" key="5">
    <source>
        <dbReference type="SAM" id="MobiDB-lite"/>
    </source>
</evidence>
<reference evidence="7" key="2">
    <citation type="submission" date="2025-09" db="UniProtKB">
        <authorList>
            <consortium name="Ensembl"/>
        </authorList>
    </citation>
    <scope>IDENTIFICATION</scope>
</reference>
<dbReference type="GO" id="GO:0005689">
    <property type="term" value="C:U12-type spliceosomal complex"/>
    <property type="evidence" value="ECO:0007669"/>
    <property type="project" value="TreeGrafter"/>
</dbReference>
<dbReference type="OrthoDB" id="69229at2759"/>
<keyword evidence="4" id="KW-0175">Coiled coil</keyword>
<dbReference type="Proteomes" id="UP000694569">
    <property type="component" value="Unplaced"/>
</dbReference>
<dbReference type="Pfam" id="PF05253">
    <property type="entry name" value="zf-U11-48K"/>
    <property type="match status" value="1"/>
</dbReference>
<evidence type="ECO:0000256" key="3">
    <source>
        <dbReference type="ARBA" id="ARBA00022833"/>
    </source>
</evidence>
<keyword evidence="1" id="KW-0479">Metal-binding</keyword>
<keyword evidence="2" id="KW-0863">Zinc-finger</keyword>
<dbReference type="GeneTree" id="ENSGT00390000004886"/>